<evidence type="ECO:0000256" key="1">
    <source>
        <dbReference type="ARBA" id="ARBA00004651"/>
    </source>
</evidence>
<keyword evidence="5 7" id="KW-1133">Transmembrane helix</keyword>
<evidence type="ECO:0000256" key="7">
    <source>
        <dbReference type="SAM" id="Phobius"/>
    </source>
</evidence>
<evidence type="ECO:0000256" key="6">
    <source>
        <dbReference type="ARBA" id="ARBA00023136"/>
    </source>
</evidence>
<name>A0A2H9TCL0_9ZZZZ</name>
<feature type="transmembrane region" description="Helical" evidence="7">
    <location>
        <begin position="190"/>
        <end position="212"/>
    </location>
</feature>
<dbReference type="Pfam" id="PF01925">
    <property type="entry name" value="TauE"/>
    <property type="match status" value="1"/>
</dbReference>
<feature type="transmembrane region" description="Helical" evidence="7">
    <location>
        <begin position="134"/>
        <end position="153"/>
    </location>
</feature>
<evidence type="ECO:0000256" key="4">
    <source>
        <dbReference type="ARBA" id="ARBA00022692"/>
    </source>
</evidence>
<reference evidence="8" key="1">
    <citation type="journal article" date="2017" name="Appl. Environ. Microbiol.">
        <title>Molecular characterization of an Endozoicomonas-like organism causing infection in king scallop Pecten maximus L.</title>
        <authorList>
            <person name="Cano I."/>
            <person name="van Aerle R."/>
            <person name="Ross S."/>
            <person name="Verner-Jeffreys D.W."/>
            <person name="Paley R.K."/>
            <person name="Rimmer G."/>
            <person name="Ryder D."/>
            <person name="Hooper P."/>
            <person name="Stone D."/>
            <person name="Feist S.W."/>
        </authorList>
    </citation>
    <scope>NUCLEOTIDE SEQUENCE</scope>
</reference>
<dbReference type="PANTHER" id="PTHR30269:SF0">
    <property type="entry name" value="MEMBRANE TRANSPORTER PROTEIN YFCA-RELATED"/>
    <property type="match status" value="1"/>
</dbReference>
<keyword evidence="3" id="KW-1003">Cell membrane</keyword>
<feature type="transmembrane region" description="Helical" evidence="7">
    <location>
        <begin position="103"/>
        <end position="122"/>
    </location>
</feature>
<accession>A0A2H9TCL0</accession>
<dbReference type="GO" id="GO:0005886">
    <property type="term" value="C:plasma membrane"/>
    <property type="evidence" value="ECO:0007669"/>
    <property type="project" value="UniProtKB-SubCell"/>
</dbReference>
<feature type="transmembrane region" description="Helical" evidence="7">
    <location>
        <begin position="232"/>
        <end position="250"/>
    </location>
</feature>
<comment type="subcellular location">
    <subcellularLocation>
        <location evidence="1">Cell membrane</location>
        <topology evidence="1">Multi-pass membrane protein</topology>
    </subcellularLocation>
</comment>
<keyword evidence="4 7" id="KW-0812">Transmembrane</keyword>
<proteinExistence type="predicted"/>
<protein>
    <recommendedName>
        <fullName evidence="9">Membrane transporter protein</fullName>
    </recommendedName>
</protein>
<comment type="caution">
    <text evidence="8">The sequence shown here is derived from an EMBL/GenBank/DDBJ whole genome shotgun (WGS) entry which is preliminary data.</text>
</comment>
<keyword evidence="6 7" id="KW-0472">Membrane</keyword>
<evidence type="ECO:0000256" key="5">
    <source>
        <dbReference type="ARBA" id="ARBA00022989"/>
    </source>
</evidence>
<dbReference type="AlphaFoldDB" id="A0A2H9TCL0"/>
<dbReference type="InterPro" id="IPR052017">
    <property type="entry name" value="TSUP"/>
</dbReference>
<gene>
    <name evidence="8" type="ORF">CI610_00045</name>
</gene>
<evidence type="ECO:0008006" key="9">
    <source>
        <dbReference type="Google" id="ProtNLM"/>
    </source>
</evidence>
<evidence type="ECO:0000313" key="8">
    <source>
        <dbReference type="EMBL" id="PJE80992.1"/>
    </source>
</evidence>
<keyword evidence="2" id="KW-0813">Transport</keyword>
<evidence type="ECO:0000256" key="3">
    <source>
        <dbReference type="ARBA" id="ARBA00022475"/>
    </source>
</evidence>
<organism evidence="8">
    <name type="scientific">invertebrate metagenome</name>
    <dbReference type="NCBI Taxonomy" id="1711999"/>
    <lineage>
        <taxon>unclassified sequences</taxon>
        <taxon>metagenomes</taxon>
        <taxon>organismal metagenomes</taxon>
    </lineage>
</organism>
<dbReference type="EMBL" id="NSIT01000001">
    <property type="protein sequence ID" value="PJE80992.1"/>
    <property type="molecule type" value="Genomic_DNA"/>
</dbReference>
<dbReference type="InterPro" id="IPR002781">
    <property type="entry name" value="TM_pro_TauE-like"/>
</dbReference>
<sequence>MEPAISLSLLSLLFFVAMGAGVVDSIAGGGGMITIPVLLSIGLSPAQALATNKLQAVGGSFSASFYFISRKMVNLQAMKVPIAMAFLGSIAGTLLVQNMDASLLNYVIPWMLIAIALYFLFSPSRKGEKGNAKISLLMFSLTAVFSIGFYDGFMGAGTGSLYAMAFTGLMGYTLPEATAHTKVLNCTSNIASLLFFILGGHTVWAVGFIMLAGELVGARMGAKLVFNRGAKIIRPLIIIISLVMAAKLLWQGYMGV</sequence>
<feature type="transmembrane region" description="Helical" evidence="7">
    <location>
        <begin position="80"/>
        <end position="97"/>
    </location>
</feature>
<dbReference type="PANTHER" id="PTHR30269">
    <property type="entry name" value="TRANSMEMBRANE PROTEIN YFCA"/>
    <property type="match status" value="1"/>
</dbReference>
<evidence type="ECO:0000256" key="2">
    <source>
        <dbReference type="ARBA" id="ARBA00022448"/>
    </source>
</evidence>